<evidence type="ECO:0000313" key="2">
    <source>
        <dbReference type="Proteomes" id="UP000645676"/>
    </source>
</evidence>
<dbReference type="Pfam" id="PF10127">
    <property type="entry name" value="RlaP"/>
    <property type="match status" value="1"/>
</dbReference>
<accession>A0A832SV65</accession>
<reference evidence="1" key="1">
    <citation type="journal article" date="2020" name="bioRxiv">
        <title>A rank-normalized archaeal taxonomy based on genome phylogeny resolves widespread incomplete and uneven classifications.</title>
        <authorList>
            <person name="Rinke C."/>
            <person name="Chuvochina M."/>
            <person name="Mussig A.J."/>
            <person name="Chaumeil P.-A."/>
            <person name="Waite D.W."/>
            <person name="Whitman W.B."/>
            <person name="Parks D.H."/>
            <person name="Hugenholtz P."/>
        </authorList>
    </citation>
    <scope>NUCLEOTIDE SEQUENCE</scope>
    <source>
        <strain evidence="1">UBA8849</strain>
    </source>
</reference>
<proteinExistence type="predicted"/>
<dbReference type="PANTHER" id="PTHR34817">
    <property type="entry name" value="NUCLEOTIDYLTRANSFERASE"/>
    <property type="match status" value="1"/>
</dbReference>
<sequence length="243" mass="28492">MEIFMEVPIFVVISGSDLYGIPNPSDVDIRGAHILDRELFIKNCLYKSKEEEVINKMFGKCDFVSFELGKFLRELLKPNANFIEIALSDKVLYSSKYHEDVKGIAYNCICKKLYHHWKGFAKPLQKLCEKESYNNPKTLLYILRAYYQGILCLESGEFKSDFSSFRCLDCYDEDIVSYLFECKVNKKPVDESYKKKIKSYFYELGVLLDESYKNSNLIDEPSETAKIKAIELYKKLYFEDVRE</sequence>
<dbReference type="AlphaFoldDB" id="A0A832SV65"/>
<gene>
    <name evidence="1" type="ORF">HA335_05855</name>
</gene>
<evidence type="ECO:0000313" key="1">
    <source>
        <dbReference type="EMBL" id="HII60075.1"/>
    </source>
</evidence>
<dbReference type="OMA" id="CICKKLY"/>
<dbReference type="InterPro" id="IPR018775">
    <property type="entry name" value="RlaP"/>
</dbReference>
<organism evidence="1 2">
    <name type="scientific">Methanocaldococcus jannaschii</name>
    <dbReference type="NCBI Taxonomy" id="2190"/>
    <lineage>
        <taxon>Archaea</taxon>
        <taxon>Methanobacteriati</taxon>
        <taxon>Methanobacteriota</taxon>
        <taxon>Methanomada group</taxon>
        <taxon>Methanococci</taxon>
        <taxon>Methanococcales</taxon>
        <taxon>Methanocaldococcaceae</taxon>
        <taxon>Methanocaldococcus</taxon>
    </lineage>
</organism>
<evidence type="ECO:0008006" key="3">
    <source>
        <dbReference type="Google" id="ProtNLM"/>
    </source>
</evidence>
<name>A0A832SV65_9EURY</name>
<dbReference type="EMBL" id="DUJR01000030">
    <property type="protein sequence ID" value="HII60075.1"/>
    <property type="molecule type" value="Genomic_DNA"/>
</dbReference>
<comment type="caution">
    <text evidence="1">The sequence shown here is derived from an EMBL/GenBank/DDBJ whole genome shotgun (WGS) entry which is preliminary data.</text>
</comment>
<dbReference type="PANTHER" id="PTHR34817:SF1">
    <property type="entry name" value="NUCLEOTIDYLTRANSFERASE"/>
    <property type="match status" value="1"/>
</dbReference>
<dbReference type="Proteomes" id="UP000645676">
    <property type="component" value="Unassembled WGS sequence"/>
</dbReference>
<protein>
    <recommendedName>
        <fullName evidence="3">Nucleotidyltransferase</fullName>
    </recommendedName>
</protein>